<dbReference type="EMBL" id="JAGFNZ010000003">
    <property type="protein sequence ID" value="MBW7572918.1"/>
    <property type="molecule type" value="Genomic_DNA"/>
</dbReference>
<name>A0ABS7DNZ0_9FIRM</name>
<keyword evidence="2" id="KW-1133">Transmembrane helix</keyword>
<evidence type="ECO:0008006" key="5">
    <source>
        <dbReference type="Google" id="ProtNLM"/>
    </source>
</evidence>
<feature type="region of interest" description="Disordered" evidence="1">
    <location>
        <begin position="103"/>
        <end position="131"/>
    </location>
</feature>
<dbReference type="Proteomes" id="UP000719942">
    <property type="component" value="Unassembled WGS sequence"/>
</dbReference>
<gene>
    <name evidence="3" type="ORF">J5W02_08835</name>
</gene>
<evidence type="ECO:0000313" key="3">
    <source>
        <dbReference type="EMBL" id="MBW7572918.1"/>
    </source>
</evidence>
<evidence type="ECO:0000256" key="1">
    <source>
        <dbReference type="SAM" id="MobiDB-lite"/>
    </source>
</evidence>
<feature type="transmembrane region" description="Helical" evidence="2">
    <location>
        <begin position="46"/>
        <end position="65"/>
    </location>
</feature>
<keyword evidence="4" id="KW-1185">Reference proteome</keyword>
<keyword evidence="2" id="KW-0472">Membrane</keyword>
<accession>A0ABS7DNZ0</accession>
<keyword evidence="2" id="KW-0812">Transmembrane</keyword>
<comment type="caution">
    <text evidence="3">The sequence shown here is derived from an EMBL/GenBank/DDBJ whole genome shotgun (WGS) entry which is preliminary data.</text>
</comment>
<organism evidence="3 4">
    <name type="scientific">Caproiciproducens faecalis</name>
    <dbReference type="NCBI Taxonomy" id="2820301"/>
    <lineage>
        <taxon>Bacteria</taxon>
        <taxon>Bacillati</taxon>
        <taxon>Bacillota</taxon>
        <taxon>Clostridia</taxon>
        <taxon>Eubacteriales</taxon>
        <taxon>Acutalibacteraceae</taxon>
        <taxon>Caproiciproducens</taxon>
    </lineage>
</organism>
<reference evidence="3 4" key="1">
    <citation type="submission" date="2021-03" db="EMBL/GenBank/DDBJ databases">
        <title>Caproiciproducens sp. nov. isolated from feces of cow.</title>
        <authorList>
            <person name="Choi J.-Y."/>
        </authorList>
    </citation>
    <scope>NUCLEOTIDE SEQUENCE [LARGE SCALE GENOMIC DNA]</scope>
    <source>
        <strain evidence="3 4">AGMB10547</strain>
    </source>
</reference>
<dbReference type="RefSeq" id="WP_219965333.1">
    <property type="nucleotide sequence ID" value="NZ_JAGFNZ010000003.1"/>
</dbReference>
<evidence type="ECO:0000256" key="2">
    <source>
        <dbReference type="SAM" id="Phobius"/>
    </source>
</evidence>
<proteinExistence type="predicted"/>
<sequence length="131" mass="15065">MKKFRKARCPHCGNKLSLLQSWTLKTQGEYKCPKCGGYSNIELDSAVYIFAIAAIVLSGLIYLVWMISVGVLSLVSIFMIMLPYFLFYLLCFFLVRLRKPTARRKPPAAGRPQPSPQQQTQKIYDRNSRRL</sequence>
<protein>
    <recommendedName>
        <fullName evidence="5">Cxxc_20_cxxc protein</fullName>
    </recommendedName>
</protein>
<evidence type="ECO:0000313" key="4">
    <source>
        <dbReference type="Proteomes" id="UP000719942"/>
    </source>
</evidence>
<feature type="transmembrane region" description="Helical" evidence="2">
    <location>
        <begin position="71"/>
        <end position="95"/>
    </location>
</feature>